<feature type="domain" description="Fibronectin type-III" evidence="15">
    <location>
        <begin position="148"/>
        <end position="232"/>
    </location>
</feature>
<dbReference type="Gene3D" id="2.60.40.10">
    <property type="entry name" value="Immunoglobulins"/>
    <property type="match status" value="2"/>
</dbReference>
<dbReference type="InterPro" id="IPR029021">
    <property type="entry name" value="Prot-tyrosine_phosphatase-like"/>
</dbReference>
<name>A0A8C6WWK0_9GOBI</name>
<dbReference type="PRINTS" id="PR00700">
    <property type="entry name" value="PRTYPHPHTASE"/>
</dbReference>
<dbReference type="InterPro" id="IPR016130">
    <property type="entry name" value="Tyr_Pase_AS"/>
</dbReference>
<comment type="similarity">
    <text evidence="11">Belongs to the protein-tyrosine phosphatase family. Receptor class 3 subfamily.</text>
</comment>
<evidence type="ECO:0000256" key="12">
    <source>
        <dbReference type="ARBA" id="ARBA00051722"/>
    </source>
</evidence>
<keyword evidence="5" id="KW-0677">Repeat</keyword>
<dbReference type="PROSITE" id="PS50056">
    <property type="entry name" value="TYR_PHOSPHATASE_2"/>
    <property type="match status" value="1"/>
</dbReference>
<proteinExistence type="inferred from homology"/>
<dbReference type="PROSITE" id="PS50853">
    <property type="entry name" value="FN3"/>
    <property type="match status" value="2"/>
</dbReference>
<evidence type="ECO:0000313" key="16">
    <source>
        <dbReference type="Ensembl" id="ENSNMLP00000036832.1"/>
    </source>
</evidence>
<dbReference type="SMART" id="SM00404">
    <property type="entry name" value="PTPc_motif"/>
    <property type="match status" value="1"/>
</dbReference>
<dbReference type="GO" id="GO:0032502">
    <property type="term" value="P:developmental process"/>
    <property type="evidence" value="ECO:0007669"/>
    <property type="project" value="UniProtKB-ARBA"/>
</dbReference>
<dbReference type="Pfam" id="PF00041">
    <property type="entry name" value="fn3"/>
    <property type="match status" value="2"/>
</dbReference>
<evidence type="ECO:0000256" key="2">
    <source>
        <dbReference type="ARBA" id="ARBA00013064"/>
    </source>
</evidence>
<evidence type="ECO:0000256" key="4">
    <source>
        <dbReference type="ARBA" id="ARBA00022729"/>
    </source>
</evidence>
<comment type="catalytic activity">
    <reaction evidence="12">
        <text>O-phospho-L-tyrosyl-[protein] + H2O = L-tyrosyl-[protein] + phosphate</text>
        <dbReference type="Rhea" id="RHEA:10684"/>
        <dbReference type="Rhea" id="RHEA-COMP:10136"/>
        <dbReference type="Rhea" id="RHEA-COMP:20101"/>
        <dbReference type="ChEBI" id="CHEBI:15377"/>
        <dbReference type="ChEBI" id="CHEBI:43474"/>
        <dbReference type="ChEBI" id="CHEBI:46858"/>
        <dbReference type="ChEBI" id="CHEBI:61978"/>
        <dbReference type="EC" id="3.1.3.48"/>
    </reaction>
</comment>
<evidence type="ECO:0000256" key="3">
    <source>
        <dbReference type="ARBA" id="ARBA00022692"/>
    </source>
</evidence>
<keyword evidence="3" id="KW-0812">Transmembrane</keyword>
<feature type="domain" description="Tyrosine specific protein phosphatases" evidence="14">
    <location>
        <begin position="531"/>
        <end position="603"/>
    </location>
</feature>
<feature type="domain" description="Tyrosine-protein phosphatase" evidence="13">
    <location>
        <begin position="356"/>
        <end position="612"/>
    </location>
</feature>
<dbReference type="CDD" id="cd00063">
    <property type="entry name" value="FN3"/>
    <property type="match status" value="1"/>
</dbReference>
<evidence type="ECO:0000259" key="13">
    <source>
        <dbReference type="PROSITE" id="PS50055"/>
    </source>
</evidence>
<keyword evidence="4" id="KW-0732">Signal</keyword>
<dbReference type="PROSITE" id="PS00383">
    <property type="entry name" value="TYR_PHOSPHATASE_1"/>
    <property type="match status" value="1"/>
</dbReference>
<dbReference type="InterPro" id="IPR013783">
    <property type="entry name" value="Ig-like_fold"/>
</dbReference>
<evidence type="ECO:0000259" key="14">
    <source>
        <dbReference type="PROSITE" id="PS50056"/>
    </source>
</evidence>
<dbReference type="GO" id="GO:0004725">
    <property type="term" value="F:protein tyrosine phosphatase activity"/>
    <property type="evidence" value="ECO:0007669"/>
    <property type="project" value="UniProtKB-EC"/>
</dbReference>
<dbReference type="Ensembl" id="ENSNMLT00000041031.1">
    <property type="protein sequence ID" value="ENSNMLP00000036832.1"/>
    <property type="gene ID" value="ENSNMLG00000022833.1"/>
</dbReference>
<dbReference type="AlphaFoldDB" id="A0A8C6WWK0"/>
<keyword evidence="6" id="KW-0378">Hydrolase</keyword>
<dbReference type="GO" id="GO:0016020">
    <property type="term" value="C:membrane"/>
    <property type="evidence" value="ECO:0007669"/>
    <property type="project" value="UniProtKB-SubCell"/>
</dbReference>
<reference evidence="16" key="2">
    <citation type="submission" date="2025-09" db="UniProtKB">
        <authorList>
            <consortium name="Ensembl"/>
        </authorList>
    </citation>
    <scope>IDENTIFICATION</scope>
</reference>
<dbReference type="EC" id="3.1.3.48" evidence="2"/>
<protein>
    <recommendedName>
        <fullName evidence="2">protein-tyrosine-phosphatase</fullName>
        <ecNumber evidence="2">3.1.3.48</ecNumber>
    </recommendedName>
</protein>
<dbReference type="SUPFAM" id="SSF49265">
    <property type="entry name" value="Fibronectin type III"/>
    <property type="match status" value="2"/>
</dbReference>
<evidence type="ECO:0000256" key="8">
    <source>
        <dbReference type="ARBA" id="ARBA00022989"/>
    </source>
</evidence>
<dbReference type="InterPro" id="IPR036116">
    <property type="entry name" value="FN3_sf"/>
</dbReference>
<organism evidence="16 17">
    <name type="scientific">Neogobius melanostomus</name>
    <name type="common">round goby</name>
    <dbReference type="NCBI Taxonomy" id="47308"/>
    <lineage>
        <taxon>Eukaryota</taxon>
        <taxon>Metazoa</taxon>
        <taxon>Chordata</taxon>
        <taxon>Craniata</taxon>
        <taxon>Vertebrata</taxon>
        <taxon>Euteleostomi</taxon>
        <taxon>Actinopterygii</taxon>
        <taxon>Neopterygii</taxon>
        <taxon>Teleostei</taxon>
        <taxon>Neoteleostei</taxon>
        <taxon>Acanthomorphata</taxon>
        <taxon>Gobiaria</taxon>
        <taxon>Gobiiformes</taxon>
        <taxon>Gobioidei</taxon>
        <taxon>Gobiidae</taxon>
        <taxon>Benthophilinae</taxon>
        <taxon>Neogobiini</taxon>
        <taxon>Neogobius</taxon>
    </lineage>
</organism>
<dbReference type="Gene3D" id="3.90.190.10">
    <property type="entry name" value="Protein tyrosine phosphatase superfamily"/>
    <property type="match status" value="1"/>
</dbReference>
<evidence type="ECO:0000256" key="6">
    <source>
        <dbReference type="ARBA" id="ARBA00022801"/>
    </source>
</evidence>
<dbReference type="SMART" id="SM00060">
    <property type="entry name" value="FN3"/>
    <property type="match status" value="3"/>
</dbReference>
<evidence type="ECO:0000259" key="15">
    <source>
        <dbReference type="PROSITE" id="PS50853"/>
    </source>
</evidence>
<feature type="domain" description="Fibronectin type-III" evidence="15">
    <location>
        <begin position="7"/>
        <end position="98"/>
    </location>
</feature>
<dbReference type="FunFam" id="3.90.190.10:FF:000009">
    <property type="entry name" value="Receptor-type tyrosine-protein phosphatase beta"/>
    <property type="match status" value="1"/>
</dbReference>
<dbReference type="Pfam" id="PF00102">
    <property type="entry name" value="Y_phosphatase"/>
    <property type="match status" value="1"/>
</dbReference>
<dbReference type="FunFam" id="2.60.40.10:FF:000369">
    <property type="entry name" value="Protein tyrosine phosphatase, receptor type B"/>
    <property type="match status" value="1"/>
</dbReference>
<keyword evidence="17" id="KW-1185">Reference proteome</keyword>
<comment type="subcellular location">
    <subcellularLocation>
        <location evidence="1">Membrane</location>
        <topology evidence="1">Single-pass type I membrane protein</topology>
    </subcellularLocation>
</comment>
<dbReference type="SMART" id="SM00194">
    <property type="entry name" value="PTPc"/>
    <property type="match status" value="1"/>
</dbReference>
<dbReference type="PROSITE" id="PS50055">
    <property type="entry name" value="TYR_PHOSPHATASE_PTP"/>
    <property type="match status" value="1"/>
</dbReference>
<keyword evidence="7" id="KW-0904">Protein phosphatase</keyword>
<dbReference type="InterPro" id="IPR000387">
    <property type="entry name" value="Tyr_Pase_dom"/>
</dbReference>
<evidence type="ECO:0000256" key="5">
    <source>
        <dbReference type="ARBA" id="ARBA00022737"/>
    </source>
</evidence>
<evidence type="ECO:0000256" key="10">
    <source>
        <dbReference type="ARBA" id="ARBA00023180"/>
    </source>
</evidence>
<evidence type="ECO:0000256" key="9">
    <source>
        <dbReference type="ARBA" id="ARBA00023136"/>
    </source>
</evidence>
<keyword evidence="10" id="KW-0325">Glycoprotein</keyword>
<reference evidence="16" key="1">
    <citation type="submission" date="2025-08" db="UniProtKB">
        <authorList>
            <consortium name="Ensembl"/>
        </authorList>
    </citation>
    <scope>IDENTIFICATION</scope>
</reference>
<dbReference type="InterPro" id="IPR003595">
    <property type="entry name" value="Tyr_Pase_cat"/>
</dbReference>
<keyword evidence="8" id="KW-1133">Transmembrane helix</keyword>
<evidence type="ECO:0000256" key="7">
    <source>
        <dbReference type="ARBA" id="ARBA00022912"/>
    </source>
</evidence>
<dbReference type="PANTHER" id="PTHR46957">
    <property type="entry name" value="CYTOKINE RECEPTOR"/>
    <property type="match status" value="1"/>
</dbReference>
<accession>A0A8C6WWK0</accession>
<sequence>MLLLSSGPAVVTISEVTGSTTHLMVSWSRAEGKVDTYTVNLYNGTHLVQPKEGLNSSTRATSFSDLKPGVRYCADVVTRSGSLENKSSDLCNATCKQTISHHNKQVPFSITCITIFTLQFQIHQETSKKRSNALNLYLLSLLSTEPYSVTDLRQTEITPNSVKLVWNQTAHKSDYTYLIEVSGGVNSTTVANFTHEVKGLSSGTNYSFTVTTRAADGTPATPETVSYFTKHACLINDVFADASAVEFLECSAPNEPNAKITWYWKKPRGRFSNFTVKLGDSPEEVHTGSQFEKSNLKHYTNYTVGVTTQSCGKPSIAVKKTFCLPFCALFNRNAPVRVEDYEVYYKKQKADSNCGFAAEYEDLKVVGNGLSKTNATNPEIKSKNRYNNVLPYDSSRVKLSIINGNPLDDYINANYIPGYNSRKEFIAAQGPLPTTVNDFWRMIWEKNVHAIVMLTGCNEQGRVKCEQYWTPRTKHFGNITVTTASEIPLDDWTIRDFDVKNVKTAETRSVRQFHFTAWPDHGVPETTELLIGFRHLVREHMDQYRHCPTVVHCSAGVGRTGTFIAIDRLIFQIERENVVDVYSIVYDMRMHRVLMVQTEDQYVFLNQCALDIIRSRTGTNVDLIYQNMTAVPIYENIELKKRES</sequence>
<evidence type="ECO:0000256" key="1">
    <source>
        <dbReference type="ARBA" id="ARBA00004479"/>
    </source>
</evidence>
<keyword evidence="9" id="KW-0472">Membrane</keyword>
<dbReference type="InterPro" id="IPR050713">
    <property type="entry name" value="RTP_Phos/Ushers"/>
</dbReference>
<evidence type="ECO:0000256" key="11">
    <source>
        <dbReference type="ARBA" id="ARBA00025789"/>
    </source>
</evidence>
<dbReference type="Proteomes" id="UP000694523">
    <property type="component" value="Unplaced"/>
</dbReference>
<dbReference type="InterPro" id="IPR003961">
    <property type="entry name" value="FN3_dom"/>
</dbReference>
<evidence type="ECO:0000313" key="17">
    <source>
        <dbReference type="Proteomes" id="UP000694523"/>
    </source>
</evidence>
<dbReference type="PANTHER" id="PTHR46957:SF5">
    <property type="entry name" value="PROTEIN-TYROSINE-PHOSPHATASE"/>
    <property type="match status" value="1"/>
</dbReference>
<dbReference type="InterPro" id="IPR000242">
    <property type="entry name" value="PTP_cat"/>
</dbReference>
<dbReference type="SUPFAM" id="SSF52799">
    <property type="entry name" value="(Phosphotyrosine protein) phosphatases II"/>
    <property type="match status" value="1"/>
</dbReference>